<dbReference type="Proteomes" id="UP000887226">
    <property type="component" value="Unassembled WGS sequence"/>
</dbReference>
<dbReference type="AlphaFoldDB" id="A0A9P7YWY3"/>
<evidence type="ECO:0000256" key="1">
    <source>
        <dbReference type="SAM" id="MobiDB-lite"/>
    </source>
</evidence>
<name>A0A9P7YWY3_9HELO</name>
<sequence length="269" mass="30278">MSSLHQDSTRMCIYLPPAPSRKGRKIYVAPRRSRIIPAHIILPERANIFEDAYSRHFVFVPAPAPKEKDDKTSDKILQKVGKISEMLEQKAHGQQIAAARAAGFKDGEAKREHKQMLGEKASWNDGKSVGFGGEGYWSDSYCSGGNNGGSHTRSRSPSPRPHPQPEPPRERRSSSLSDTVRLIMQRERSCEKLKQDIHCGVQAYDGVRRLDRDMLQIEREFGGTMMYLDDKQRQFQAVVCGVPLGASRRRAAGGWGWGGDWYCHRGGWL</sequence>
<reference evidence="2" key="1">
    <citation type="journal article" date="2021" name="IMA Fungus">
        <title>Genomic characterization of three marine fungi, including Emericellopsis atlantica sp. nov. with signatures of a generalist lifestyle and marine biomass degradation.</title>
        <authorList>
            <person name="Hagestad O.C."/>
            <person name="Hou L."/>
            <person name="Andersen J.H."/>
            <person name="Hansen E.H."/>
            <person name="Altermark B."/>
            <person name="Li C."/>
            <person name="Kuhnert E."/>
            <person name="Cox R.J."/>
            <person name="Crous P.W."/>
            <person name="Spatafora J.W."/>
            <person name="Lail K."/>
            <person name="Amirebrahimi M."/>
            <person name="Lipzen A."/>
            <person name="Pangilinan J."/>
            <person name="Andreopoulos W."/>
            <person name="Hayes R.D."/>
            <person name="Ng V."/>
            <person name="Grigoriev I.V."/>
            <person name="Jackson S.A."/>
            <person name="Sutton T.D.S."/>
            <person name="Dobson A.D.W."/>
            <person name="Rama T."/>
        </authorList>
    </citation>
    <scope>NUCLEOTIDE SEQUENCE</scope>
    <source>
        <strain evidence="2">TRa3180A</strain>
    </source>
</reference>
<proteinExistence type="predicted"/>
<comment type="caution">
    <text evidence="2">The sequence shown here is derived from an EMBL/GenBank/DDBJ whole genome shotgun (WGS) entry which is preliminary data.</text>
</comment>
<evidence type="ECO:0000313" key="3">
    <source>
        <dbReference type="Proteomes" id="UP000887226"/>
    </source>
</evidence>
<feature type="region of interest" description="Disordered" evidence="1">
    <location>
        <begin position="102"/>
        <end position="124"/>
    </location>
</feature>
<evidence type="ECO:0000313" key="2">
    <source>
        <dbReference type="EMBL" id="KAG9241538.1"/>
    </source>
</evidence>
<keyword evidence="3" id="KW-1185">Reference proteome</keyword>
<dbReference type="EMBL" id="MU254197">
    <property type="protein sequence ID" value="KAG9241538.1"/>
    <property type="molecule type" value="Genomic_DNA"/>
</dbReference>
<accession>A0A9P7YWY3</accession>
<feature type="compositionally biased region" description="Basic and acidic residues" evidence="1">
    <location>
        <begin position="103"/>
        <end position="117"/>
    </location>
</feature>
<gene>
    <name evidence="2" type="ORF">BJ878DRAFT_223728</name>
</gene>
<protein>
    <submittedName>
        <fullName evidence="2">Uncharacterized protein</fullName>
    </submittedName>
</protein>
<feature type="region of interest" description="Disordered" evidence="1">
    <location>
        <begin position="143"/>
        <end position="177"/>
    </location>
</feature>
<organism evidence="2 3">
    <name type="scientific">Calycina marina</name>
    <dbReference type="NCBI Taxonomy" id="1763456"/>
    <lineage>
        <taxon>Eukaryota</taxon>
        <taxon>Fungi</taxon>
        <taxon>Dikarya</taxon>
        <taxon>Ascomycota</taxon>
        <taxon>Pezizomycotina</taxon>
        <taxon>Leotiomycetes</taxon>
        <taxon>Helotiales</taxon>
        <taxon>Pezizellaceae</taxon>
        <taxon>Calycina</taxon>
    </lineage>
</organism>